<comment type="similarity">
    <text evidence="2">Belongs to the bacterial solute-binding protein 5 family.</text>
</comment>
<dbReference type="RefSeq" id="WP_241792691.1">
    <property type="nucleotide sequence ID" value="NZ_JALBUU010000004.1"/>
</dbReference>
<evidence type="ECO:0000256" key="2">
    <source>
        <dbReference type="ARBA" id="ARBA00005695"/>
    </source>
</evidence>
<organism evidence="6 7">
    <name type="scientific">Teichococcus vastitatis</name>
    <dbReference type="NCBI Taxonomy" id="2307076"/>
    <lineage>
        <taxon>Bacteria</taxon>
        <taxon>Pseudomonadati</taxon>
        <taxon>Pseudomonadota</taxon>
        <taxon>Alphaproteobacteria</taxon>
        <taxon>Acetobacterales</taxon>
        <taxon>Roseomonadaceae</taxon>
        <taxon>Roseomonas</taxon>
    </lineage>
</organism>
<dbReference type="Proteomes" id="UP001201985">
    <property type="component" value="Unassembled WGS sequence"/>
</dbReference>
<keyword evidence="3 4" id="KW-0732">Signal</keyword>
<feature type="domain" description="Solute-binding protein family 5" evidence="5">
    <location>
        <begin position="69"/>
        <end position="433"/>
    </location>
</feature>
<dbReference type="Pfam" id="PF00496">
    <property type="entry name" value="SBP_bac_5"/>
    <property type="match status" value="1"/>
</dbReference>
<evidence type="ECO:0000313" key="7">
    <source>
        <dbReference type="Proteomes" id="UP001201985"/>
    </source>
</evidence>
<evidence type="ECO:0000259" key="5">
    <source>
        <dbReference type="Pfam" id="PF00496"/>
    </source>
</evidence>
<accession>A0ABS9W2F2</accession>
<evidence type="ECO:0000256" key="4">
    <source>
        <dbReference type="SAM" id="SignalP"/>
    </source>
</evidence>
<evidence type="ECO:0000313" key="6">
    <source>
        <dbReference type="EMBL" id="MCI0753464.1"/>
    </source>
</evidence>
<feature type="chain" id="PRO_5047096166" evidence="4">
    <location>
        <begin position="21"/>
        <end position="521"/>
    </location>
</feature>
<name>A0ABS9W2F2_9PROT</name>
<evidence type="ECO:0000256" key="3">
    <source>
        <dbReference type="ARBA" id="ARBA00022729"/>
    </source>
</evidence>
<dbReference type="InterPro" id="IPR039424">
    <property type="entry name" value="SBP_5"/>
</dbReference>
<feature type="signal peptide" evidence="4">
    <location>
        <begin position="1"/>
        <end position="20"/>
    </location>
</feature>
<dbReference type="InterPro" id="IPR030678">
    <property type="entry name" value="Peptide/Ni-bd"/>
</dbReference>
<keyword evidence="7" id="KW-1185">Reference proteome</keyword>
<proteinExistence type="inferred from homology"/>
<comment type="subcellular location">
    <subcellularLocation>
        <location evidence="1">Periplasm</location>
    </subcellularLocation>
</comment>
<dbReference type="InterPro" id="IPR000914">
    <property type="entry name" value="SBP_5_dom"/>
</dbReference>
<comment type="caution">
    <text evidence="6">The sequence shown here is derived from an EMBL/GenBank/DDBJ whole genome shotgun (WGS) entry which is preliminary data.</text>
</comment>
<dbReference type="Gene3D" id="3.10.105.10">
    <property type="entry name" value="Dipeptide-binding Protein, Domain 3"/>
    <property type="match status" value="1"/>
</dbReference>
<dbReference type="Gene3D" id="3.40.190.10">
    <property type="entry name" value="Periplasmic binding protein-like II"/>
    <property type="match status" value="1"/>
</dbReference>
<sequence>MSRFKSALLAFAVLAMPAAAQTSPSTVLRVVPQADVAVTDPLFTTAWISTIHGTMVWESLFAWDSKLQPRPQMVREWSTSPDGLVWRFTLRDGLKFHDGSPVTTTDVIASLRRWMTIDAMAKKVGAITTAMTAVDDKTLEWTLSVPVPGLLDTLAAAPSRFAAIMRAQDIPEPGKPATSVIGSGPFRFNTELRVSGVRVVYDRNPDYVPRDEPPDGLAGGRVVKVDRVEFQVQPDQATAVSALQGGEVDLLERPSFDLLPLLRRNGNVKLQVLTELASQAVLRPNSLYPPFNDPRARLALAYIIDQDAQMAGGYGDPAFYQRCNSFFVCGSPNGTEAGAEDFGPDIARAKQLLTEAGYKGEPIRMPATRDISYMGPMAEVAADAMQRAGLNVQLEWSDWATVVSRTSNQESPAAGGWNIYVSGMPGVLAWSPSTNIFAYMPCDRSNLAGWPCDAEVETLRTRYAEAAVPDRSAILTQLQRRLAVVNPYRLLGQATQPIAYRSNVVGVLNSPVIAYWNITKE</sequence>
<reference evidence="6 7" key="1">
    <citation type="submission" date="2022-03" db="EMBL/GenBank/DDBJ databases">
        <title>Complete genome analysis of Roseomonas KG 17.1 : a prolific producer of plant growth promoters.</title>
        <authorList>
            <person name="Saadouli I."/>
            <person name="Najjari A."/>
            <person name="Mosbah A."/>
            <person name="Ouzari H.I."/>
        </authorList>
    </citation>
    <scope>NUCLEOTIDE SEQUENCE [LARGE SCALE GENOMIC DNA]</scope>
    <source>
        <strain evidence="6 7">KG17-1</strain>
    </source>
</reference>
<evidence type="ECO:0000256" key="1">
    <source>
        <dbReference type="ARBA" id="ARBA00004418"/>
    </source>
</evidence>
<gene>
    <name evidence="6" type="ORF">MON41_06790</name>
</gene>
<dbReference type="PIRSF" id="PIRSF002741">
    <property type="entry name" value="MppA"/>
    <property type="match status" value="1"/>
</dbReference>
<dbReference type="PANTHER" id="PTHR30290">
    <property type="entry name" value="PERIPLASMIC BINDING COMPONENT OF ABC TRANSPORTER"/>
    <property type="match status" value="1"/>
</dbReference>
<dbReference type="PANTHER" id="PTHR30290:SF38">
    <property type="entry name" value="D,D-DIPEPTIDE-BINDING PERIPLASMIC PROTEIN DDPA-RELATED"/>
    <property type="match status" value="1"/>
</dbReference>
<dbReference type="EMBL" id="JALBUU010000004">
    <property type="protein sequence ID" value="MCI0753464.1"/>
    <property type="molecule type" value="Genomic_DNA"/>
</dbReference>
<protein>
    <submittedName>
        <fullName evidence="6">ABC transporter substrate-binding protein</fullName>
    </submittedName>
</protein>
<dbReference type="SUPFAM" id="SSF53850">
    <property type="entry name" value="Periplasmic binding protein-like II"/>
    <property type="match status" value="1"/>
</dbReference>
<dbReference type="CDD" id="cd08502">
    <property type="entry name" value="PBP2_NikA_DppA_OppA_like_16"/>
    <property type="match status" value="1"/>
</dbReference>